<protein>
    <submittedName>
        <fullName evidence="1">Uncharacterized protein</fullName>
    </submittedName>
</protein>
<reference evidence="1" key="1">
    <citation type="journal article" date="2013" name="J. Plant Res.">
        <title>Effect of fungi and light on seed germination of three Opuntia species from semiarid lands of central Mexico.</title>
        <authorList>
            <person name="Delgado-Sanchez P."/>
            <person name="Jimenez-Bremont J.F."/>
            <person name="Guerrero-Gonzalez Mde L."/>
            <person name="Flores J."/>
        </authorList>
    </citation>
    <scope>NUCLEOTIDE SEQUENCE</scope>
    <source>
        <tissue evidence="1">Cladode</tissue>
    </source>
</reference>
<dbReference type="AlphaFoldDB" id="A0A7C9D6J3"/>
<organism evidence="1">
    <name type="scientific">Opuntia streptacantha</name>
    <name type="common">Prickly pear cactus</name>
    <name type="synonym">Opuntia cardona</name>
    <dbReference type="NCBI Taxonomy" id="393608"/>
    <lineage>
        <taxon>Eukaryota</taxon>
        <taxon>Viridiplantae</taxon>
        <taxon>Streptophyta</taxon>
        <taxon>Embryophyta</taxon>
        <taxon>Tracheophyta</taxon>
        <taxon>Spermatophyta</taxon>
        <taxon>Magnoliopsida</taxon>
        <taxon>eudicotyledons</taxon>
        <taxon>Gunneridae</taxon>
        <taxon>Pentapetalae</taxon>
        <taxon>Caryophyllales</taxon>
        <taxon>Cactineae</taxon>
        <taxon>Cactaceae</taxon>
        <taxon>Opuntioideae</taxon>
        <taxon>Opuntia</taxon>
    </lineage>
</organism>
<accession>A0A7C9D6J3</accession>
<evidence type="ECO:0000313" key="1">
    <source>
        <dbReference type="EMBL" id="MBA4632823.1"/>
    </source>
</evidence>
<sequence>MMPIKNLPPAQLLLLAAQSVRQKPLSRGFEDFLGRHRWQQQRSLVRLFPFSHLFLPCHPFHPWQVQVFWESCEVGVYASVSQGPVAFLTYQLASQVWDLAQQ</sequence>
<name>A0A7C9D6J3_OPUST</name>
<reference evidence="1" key="2">
    <citation type="submission" date="2020-07" db="EMBL/GenBank/DDBJ databases">
        <authorList>
            <person name="Vera ALvarez R."/>
            <person name="Arias-Moreno D.M."/>
            <person name="Jimenez-Jacinto V."/>
            <person name="Jimenez-Bremont J.F."/>
            <person name="Swaminathan K."/>
            <person name="Moose S.P."/>
            <person name="Guerrero-Gonzalez M.L."/>
            <person name="Marino-Ramirez L."/>
            <person name="Landsman D."/>
            <person name="Rodriguez-Kessler M."/>
            <person name="Delgado-Sanchez P."/>
        </authorList>
    </citation>
    <scope>NUCLEOTIDE SEQUENCE</scope>
    <source>
        <tissue evidence="1">Cladode</tissue>
    </source>
</reference>
<dbReference type="EMBL" id="GISG01084496">
    <property type="protein sequence ID" value="MBA4632823.1"/>
    <property type="molecule type" value="Transcribed_RNA"/>
</dbReference>
<proteinExistence type="predicted"/>